<evidence type="ECO:0000256" key="5">
    <source>
        <dbReference type="SAM" id="MobiDB-lite"/>
    </source>
</evidence>
<evidence type="ECO:0000259" key="6">
    <source>
        <dbReference type="PROSITE" id="PS50966"/>
    </source>
</evidence>
<dbReference type="PANTHER" id="PTHR31973:SF189">
    <property type="entry name" value="TRANSPOSASE, MUDR, PLANT, MULE TRANSPOSASE DOMAIN PROTEIN-RELATED"/>
    <property type="match status" value="1"/>
</dbReference>
<organism evidence="7 8">
    <name type="scientific">Turnera subulata</name>
    <dbReference type="NCBI Taxonomy" id="218843"/>
    <lineage>
        <taxon>Eukaryota</taxon>
        <taxon>Viridiplantae</taxon>
        <taxon>Streptophyta</taxon>
        <taxon>Embryophyta</taxon>
        <taxon>Tracheophyta</taxon>
        <taxon>Spermatophyta</taxon>
        <taxon>Magnoliopsida</taxon>
        <taxon>eudicotyledons</taxon>
        <taxon>Gunneridae</taxon>
        <taxon>Pentapetalae</taxon>
        <taxon>rosids</taxon>
        <taxon>fabids</taxon>
        <taxon>Malpighiales</taxon>
        <taxon>Passifloraceae</taxon>
        <taxon>Turnera</taxon>
    </lineage>
</organism>
<keyword evidence="1" id="KW-0479">Metal-binding</keyword>
<keyword evidence="8" id="KW-1185">Reference proteome</keyword>
<sequence>MMAQLIRTSAVYQMMSDAMVSSGLYKTYFHMLSIESVPGTFLPSGGKPIAGKSDRPTFGDALKPHLHKNRQSWLLNSQTYQSKRSNSFWKPIRSNGVVHTRKHGANLMWWTTILEPNGSGKYELIDGENRHVLDRIKRECTCRSWQLTGIPCPHAAAPIMSERQKVVDYVASWYHKDAYLKTCRCAINPIPKKMFWDECGLPVVYPPDVEPKKGRPQTQRHTDGVDVPILSCTSGRGIRGRAGVRGRSGARGRGAVRGRGSAAYQN</sequence>
<feature type="domain" description="SWIM-type" evidence="6">
    <location>
        <begin position="122"/>
        <end position="163"/>
    </location>
</feature>
<dbReference type="SMART" id="SM00575">
    <property type="entry name" value="ZnF_PMZ"/>
    <property type="match status" value="1"/>
</dbReference>
<dbReference type="PANTHER" id="PTHR31973">
    <property type="entry name" value="POLYPROTEIN, PUTATIVE-RELATED"/>
    <property type="match status" value="1"/>
</dbReference>
<evidence type="ECO:0000256" key="3">
    <source>
        <dbReference type="ARBA" id="ARBA00022833"/>
    </source>
</evidence>
<evidence type="ECO:0000313" key="8">
    <source>
        <dbReference type="Proteomes" id="UP001141552"/>
    </source>
</evidence>
<dbReference type="Pfam" id="PF04434">
    <property type="entry name" value="SWIM"/>
    <property type="match status" value="1"/>
</dbReference>
<dbReference type="InterPro" id="IPR006564">
    <property type="entry name" value="Znf_PMZ"/>
</dbReference>
<dbReference type="PROSITE" id="PS50966">
    <property type="entry name" value="ZF_SWIM"/>
    <property type="match status" value="1"/>
</dbReference>
<gene>
    <name evidence="7" type="ORF">Tsubulata_039406</name>
</gene>
<feature type="region of interest" description="Disordered" evidence="5">
    <location>
        <begin position="241"/>
        <end position="266"/>
    </location>
</feature>
<reference evidence="7" key="1">
    <citation type="submission" date="2022-02" db="EMBL/GenBank/DDBJ databases">
        <authorList>
            <person name="Henning P.M."/>
            <person name="McCubbin A.G."/>
            <person name="Shore J.S."/>
        </authorList>
    </citation>
    <scope>NUCLEOTIDE SEQUENCE</scope>
    <source>
        <strain evidence="7">F60SS</strain>
        <tissue evidence="7">Leaves</tissue>
    </source>
</reference>
<accession>A0A9Q0G9Q6</accession>
<dbReference type="AlphaFoldDB" id="A0A9Q0G9Q6"/>
<reference evidence="7" key="2">
    <citation type="journal article" date="2023" name="Plants (Basel)">
        <title>Annotation of the Turnera subulata (Passifloraceae) Draft Genome Reveals the S-Locus Evolved after the Divergence of Turneroideae from Passifloroideae in a Stepwise Manner.</title>
        <authorList>
            <person name="Henning P.M."/>
            <person name="Roalson E.H."/>
            <person name="Mir W."/>
            <person name="McCubbin A.G."/>
            <person name="Shore J.S."/>
        </authorList>
    </citation>
    <scope>NUCLEOTIDE SEQUENCE</scope>
    <source>
        <strain evidence="7">F60SS</strain>
    </source>
</reference>
<name>A0A9Q0G9Q6_9ROSI</name>
<dbReference type="Proteomes" id="UP001141552">
    <property type="component" value="Unassembled WGS sequence"/>
</dbReference>
<evidence type="ECO:0000256" key="1">
    <source>
        <dbReference type="ARBA" id="ARBA00022723"/>
    </source>
</evidence>
<proteinExistence type="predicted"/>
<protein>
    <recommendedName>
        <fullName evidence="6">SWIM-type domain-containing protein</fullName>
    </recommendedName>
</protein>
<comment type="caution">
    <text evidence="7">The sequence shown here is derived from an EMBL/GenBank/DDBJ whole genome shotgun (WGS) entry which is preliminary data.</text>
</comment>
<dbReference type="GO" id="GO:0008270">
    <property type="term" value="F:zinc ion binding"/>
    <property type="evidence" value="ECO:0007669"/>
    <property type="project" value="UniProtKB-KW"/>
</dbReference>
<feature type="compositionally biased region" description="Basic residues" evidence="5">
    <location>
        <begin position="241"/>
        <end position="256"/>
    </location>
</feature>
<evidence type="ECO:0000256" key="4">
    <source>
        <dbReference type="PROSITE-ProRule" id="PRU00325"/>
    </source>
</evidence>
<dbReference type="InterPro" id="IPR007527">
    <property type="entry name" value="Znf_SWIM"/>
</dbReference>
<keyword evidence="2 4" id="KW-0863">Zinc-finger</keyword>
<evidence type="ECO:0000313" key="7">
    <source>
        <dbReference type="EMBL" id="KAJ4846214.1"/>
    </source>
</evidence>
<dbReference type="OrthoDB" id="852297at2759"/>
<dbReference type="EMBL" id="JAKUCV010001479">
    <property type="protein sequence ID" value="KAJ4846214.1"/>
    <property type="molecule type" value="Genomic_DNA"/>
</dbReference>
<keyword evidence="3" id="KW-0862">Zinc</keyword>
<evidence type="ECO:0000256" key="2">
    <source>
        <dbReference type="ARBA" id="ARBA00022771"/>
    </source>
</evidence>